<organism evidence="1 2">
    <name type="scientific">Trifolium medium</name>
    <dbReference type="NCBI Taxonomy" id="97028"/>
    <lineage>
        <taxon>Eukaryota</taxon>
        <taxon>Viridiplantae</taxon>
        <taxon>Streptophyta</taxon>
        <taxon>Embryophyta</taxon>
        <taxon>Tracheophyta</taxon>
        <taxon>Spermatophyta</taxon>
        <taxon>Magnoliopsida</taxon>
        <taxon>eudicotyledons</taxon>
        <taxon>Gunneridae</taxon>
        <taxon>Pentapetalae</taxon>
        <taxon>rosids</taxon>
        <taxon>fabids</taxon>
        <taxon>Fabales</taxon>
        <taxon>Fabaceae</taxon>
        <taxon>Papilionoideae</taxon>
        <taxon>50 kb inversion clade</taxon>
        <taxon>NPAAA clade</taxon>
        <taxon>Hologalegina</taxon>
        <taxon>IRL clade</taxon>
        <taxon>Trifolieae</taxon>
        <taxon>Trifolium</taxon>
    </lineage>
</organism>
<feature type="non-terminal residue" evidence="1">
    <location>
        <position position="48"/>
    </location>
</feature>
<dbReference type="EMBL" id="LXQA010703519">
    <property type="protein sequence ID" value="MCI66847.1"/>
    <property type="molecule type" value="Genomic_DNA"/>
</dbReference>
<dbReference type="AlphaFoldDB" id="A0A392U257"/>
<name>A0A392U257_9FABA</name>
<protein>
    <submittedName>
        <fullName evidence="1">6-phosphofructokinase</fullName>
    </submittedName>
</protein>
<proteinExistence type="predicted"/>
<reference evidence="1 2" key="1">
    <citation type="journal article" date="2018" name="Front. Plant Sci.">
        <title>Red Clover (Trifolium pratense) and Zigzag Clover (T. medium) - A Picture of Genomic Similarities and Differences.</title>
        <authorList>
            <person name="Dluhosova J."/>
            <person name="Istvanek J."/>
            <person name="Nedelnik J."/>
            <person name="Repkova J."/>
        </authorList>
    </citation>
    <scope>NUCLEOTIDE SEQUENCE [LARGE SCALE GENOMIC DNA]</scope>
    <source>
        <strain evidence="2">cv. 10/8</strain>
        <tissue evidence="1">Leaf</tissue>
    </source>
</reference>
<keyword evidence="1" id="KW-0418">Kinase</keyword>
<evidence type="ECO:0000313" key="1">
    <source>
        <dbReference type="EMBL" id="MCI66847.1"/>
    </source>
</evidence>
<keyword evidence="2" id="KW-1185">Reference proteome</keyword>
<dbReference type="GO" id="GO:0016301">
    <property type="term" value="F:kinase activity"/>
    <property type="evidence" value="ECO:0007669"/>
    <property type="project" value="UniProtKB-KW"/>
</dbReference>
<sequence length="48" mass="5254">MANQNSGITVISNNAMLDSATSHVETNTYVSDFLLEDVPHLSDYIPDL</sequence>
<accession>A0A392U257</accession>
<comment type="caution">
    <text evidence="1">The sequence shown here is derived from an EMBL/GenBank/DDBJ whole genome shotgun (WGS) entry which is preliminary data.</text>
</comment>
<dbReference type="Proteomes" id="UP000265520">
    <property type="component" value="Unassembled WGS sequence"/>
</dbReference>
<evidence type="ECO:0000313" key="2">
    <source>
        <dbReference type="Proteomes" id="UP000265520"/>
    </source>
</evidence>
<keyword evidence="1" id="KW-0808">Transferase</keyword>